<dbReference type="FunFam" id="1.25.40.10:FF:000003">
    <property type="entry name" value="kinesin light chain isoform X1"/>
    <property type="match status" value="1"/>
</dbReference>
<evidence type="ECO:0000313" key="15">
    <source>
        <dbReference type="Proteomes" id="UP000472265"/>
    </source>
</evidence>
<dbReference type="SUPFAM" id="SSF48452">
    <property type="entry name" value="TPR-like"/>
    <property type="match status" value="2"/>
</dbReference>
<dbReference type="Pfam" id="PF13424">
    <property type="entry name" value="TPR_12"/>
    <property type="match status" value="2"/>
</dbReference>
<keyword evidence="4 11" id="KW-0493">Microtubule</keyword>
<dbReference type="Ensembl" id="ENSSAUT00010037529.1">
    <property type="protein sequence ID" value="ENSSAUP00010035626.1"/>
    <property type="gene ID" value="ENSSAUG00010011925.1"/>
</dbReference>
<evidence type="ECO:0000256" key="11">
    <source>
        <dbReference type="RuleBase" id="RU367020"/>
    </source>
</evidence>
<evidence type="ECO:0000256" key="10">
    <source>
        <dbReference type="PROSITE-ProRule" id="PRU00339"/>
    </source>
</evidence>
<feature type="compositionally biased region" description="Basic and acidic residues" evidence="13">
    <location>
        <begin position="151"/>
        <end position="172"/>
    </location>
</feature>
<evidence type="ECO:0000256" key="12">
    <source>
        <dbReference type="SAM" id="Coils"/>
    </source>
</evidence>
<sequence>MSTMVYPREEKLEKLSQEEIISNTKLVIQGLEALKNEHNSILHSLLETIKCLKKDEEANLVHEKSNLLRKSVEMIELGLGEAQVMMALSNHLNAVESEKQKLRAQVRRLCQENQWLRDELANTQQKLQKSEQSVAQLEEEKKHLEFMNQLKKYDEDISPTEEKDRETPKDSLDDLFPNDEEEHGQGTVAAAQQGGYEIPARLRTLHNLVIQYASQGRYEVAVPLCKQALEDLEKTSGHDHPDVATMLNILALVYRDQNKYKEAAHLLNDALSIREKTLGKDHPAVAATLNNLAVLYGKRGKYKEAEPLCKRALEIREKVLGKDHPDVAKQLNNLALLCQNQGKYEEVEYYYCRALEIYECRLGPDDPNVAKTKNNLASCFLKQGKYKEAEVLYKEILTRAHEKEFGSVDAENKPIWMHAEEREEMSKVRGFMSSTSSVSIGSYQIVPDELFSLFSPTVNTTLRNLGALYRRQGKLEAAETLEECAVRSRKQGIDPINQTRVVEILKDTDGDRRRSRDSLSSVKYESGSETGEEVSMGVEWNGDGSGALMRSGSLGKLRDVLRRSSELLVKKLQGNGPPEPRNTNMKRAASLNYLNKTSDEFQVSRRIHKVT</sequence>
<evidence type="ECO:0000256" key="7">
    <source>
        <dbReference type="ARBA" id="ARBA00023054"/>
    </source>
</evidence>
<dbReference type="GO" id="GO:0005737">
    <property type="term" value="C:cytoplasm"/>
    <property type="evidence" value="ECO:0007669"/>
    <property type="project" value="TreeGrafter"/>
</dbReference>
<feature type="compositionally biased region" description="Basic and acidic residues" evidence="13">
    <location>
        <begin position="507"/>
        <end position="517"/>
    </location>
</feature>
<reference evidence="14" key="3">
    <citation type="submission" date="2025-09" db="UniProtKB">
        <authorList>
            <consortium name="Ensembl"/>
        </authorList>
    </citation>
    <scope>IDENTIFICATION</scope>
</reference>
<dbReference type="GO" id="GO:0005871">
    <property type="term" value="C:kinesin complex"/>
    <property type="evidence" value="ECO:0007669"/>
    <property type="project" value="UniProtKB-UniRule"/>
</dbReference>
<dbReference type="PANTHER" id="PTHR45783">
    <property type="entry name" value="KINESIN LIGHT CHAIN"/>
    <property type="match status" value="1"/>
</dbReference>
<dbReference type="PROSITE" id="PS01160">
    <property type="entry name" value="KINESIN_LIGHT"/>
    <property type="match status" value="1"/>
</dbReference>
<dbReference type="Pfam" id="PF13374">
    <property type="entry name" value="TPR_10"/>
    <property type="match status" value="2"/>
</dbReference>
<feature type="repeat" description="TPR" evidence="10">
    <location>
        <begin position="286"/>
        <end position="319"/>
    </location>
</feature>
<dbReference type="PRINTS" id="PR00381">
    <property type="entry name" value="KINESINLIGHT"/>
</dbReference>
<evidence type="ECO:0000256" key="5">
    <source>
        <dbReference type="ARBA" id="ARBA00022737"/>
    </source>
</evidence>
<feature type="repeat" description="TPR" evidence="10">
    <location>
        <begin position="244"/>
        <end position="277"/>
    </location>
</feature>
<dbReference type="Proteomes" id="UP000472265">
    <property type="component" value="Chromosome 15"/>
</dbReference>
<reference evidence="14" key="1">
    <citation type="submission" date="2021-04" db="EMBL/GenBank/DDBJ databases">
        <authorList>
            <consortium name="Wellcome Sanger Institute Data Sharing"/>
        </authorList>
    </citation>
    <scope>NUCLEOTIDE SEQUENCE [LARGE SCALE GENOMIC DNA]</scope>
</reference>
<protein>
    <recommendedName>
        <fullName evidence="11">Kinesin light chain</fullName>
    </recommendedName>
</protein>
<comment type="subcellular location">
    <subcellularLocation>
        <location evidence="1 11">Cytoplasm</location>
        <location evidence="1 11">Cytoskeleton</location>
    </subcellularLocation>
</comment>
<dbReference type="GO" id="GO:0007018">
    <property type="term" value="P:microtubule-based movement"/>
    <property type="evidence" value="ECO:0007669"/>
    <property type="project" value="TreeGrafter"/>
</dbReference>
<organism evidence="14 15">
    <name type="scientific">Sparus aurata</name>
    <name type="common">Gilthead sea bream</name>
    <dbReference type="NCBI Taxonomy" id="8175"/>
    <lineage>
        <taxon>Eukaryota</taxon>
        <taxon>Metazoa</taxon>
        <taxon>Chordata</taxon>
        <taxon>Craniata</taxon>
        <taxon>Vertebrata</taxon>
        <taxon>Euteleostomi</taxon>
        <taxon>Actinopterygii</taxon>
        <taxon>Neopterygii</taxon>
        <taxon>Teleostei</taxon>
        <taxon>Neoteleostei</taxon>
        <taxon>Acanthomorphata</taxon>
        <taxon>Eupercaria</taxon>
        <taxon>Spariformes</taxon>
        <taxon>Sparidae</taxon>
        <taxon>Sparus</taxon>
    </lineage>
</organism>
<gene>
    <name evidence="14" type="primary">klc1b</name>
</gene>
<evidence type="ECO:0000256" key="4">
    <source>
        <dbReference type="ARBA" id="ARBA00022701"/>
    </source>
</evidence>
<keyword evidence="6 10" id="KW-0802">TPR repeat</keyword>
<dbReference type="GO" id="GO:0005874">
    <property type="term" value="C:microtubule"/>
    <property type="evidence" value="ECO:0007669"/>
    <property type="project" value="UniProtKB-UniRule"/>
</dbReference>
<comment type="function">
    <text evidence="11">Kinesin is a microtubule-associated force-producing protein that play a role in organelle transport.</text>
</comment>
<evidence type="ECO:0000256" key="13">
    <source>
        <dbReference type="SAM" id="MobiDB-lite"/>
    </source>
</evidence>
<keyword evidence="3 11" id="KW-0963">Cytoplasm</keyword>
<evidence type="ECO:0000313" key="14">
    <source>
        <dbReference type="Ensembl" id="ENSSAUP00010035626.1"/>
    </source>
</evidence>
<comment type="subunit">
    <text evidence="11">Oligomeric complex composed of two heavy chains and two light chains.</text>
</comment>
<dbReference type="InterPro" id="IPR011990">
    <property type="entry name" value="TPR-like_helical_dom_sf"/>
</dbReference>
<dbReference type="InterPro" id="IPR002151">
    <property type="entry name" value="Kinesin_light"/>
</dbReference>
<dbReference type="GeneTree" id="ENSGT00940000164764"/>
<accession>A0A671WGH6</accession>
<keyword evidence="8 11" id="KW-0505">Motor protein</keyword>
<evidence type="ECO:0000256" key="2">
    <source>
        <dbReference type="ARBA" id="ARBA00009622"/>
    </source>
</evidence>
<keyword evidence="15" id="KW-1185">Reference proteome</keyword>
<evidence type="ECO:0000256" key="6">
    <source>
        <dbReference type="ARBA" id="ARBA00022803"/>
    </source>
</evidence>
<feature type="region of interest" description="Disordered" evidence="13">
    <location>
        <begin position="151"/>
        <end position="189"/>
    </location>
</feature>
<dbReference type="Gene3D" id="1.25.40.10">
    <property type="entry name" value="Tetratricopeptide repeat domain"/>
    <property type="match status" value="1"/>
</dbReference>
<evidence type="ECO:0000256" key="1">
    <source>
        <dbReference type="ARBA" id="ARBA00004245"/>
    </source>
</evidence>
<proteinExistence type="inferred from homology"/>
<dbReference type="PANTHER" id="PTHR45783:SF6">
    <property type="entry name" value="KINESIN LIGHT CHAIN 4"/>
    <property type="match status" value="1"/>
</dbReference>
<keyword evidence="9 11" id="KW-0206">Cytoskeleton</keyword>
<evidence type="ECO:0000256" key="3">
    <source>
        <dbReference type="ARBA" id="ARBA00022490"/>
    </source>
</evidence>
<dbReference type="InterPro" id="IPR019734">
    <property type="entry name" value="TPR_rpt"/>
</dbReference>
<dbReference type="InterPro" id="IPR015792">
    <property type="entry name" value="Kinesin_light_repeat"/>
</dbReference>
<name>A0A671WGH6_SPAAU</name>
<keyword evidence="7 12" id="KW-0175">Coiled coil</keyword>
<comment type="similarity">
    <text evidence="2 11">Belongs to the kinesin light chain family.</text>
</comment>
<feature type="coiled-coil region" evidence="12">
    <location>
        <begin position="85"/>
        <end position="147"/>
    </location>
</feature>
<dbReference type="SMART" id="SM00028">
    <property type="entry name" value="TPR"/>
    <property type="match status" value="5"/>
</dbReference>
<evidence type="ECO:0000256" key="9">
    <source>
        <dbReference type="ARBA" id="ARBA00023212"/>
    </source>
</evidence>
<keyword evidence="5" id="KW-0677">Repeat</keyword>
<reference evidence="14" key="2">
    <citation type="submission" date="2025-08" db="UniProtKB">
        <authorList>
            <consortium name="Ensembl"/>
        </authorList>
    </citation>
    <scope>IDENTIFICATION</scope>
</reference>
<dbReference type="AlphaFoldDB" id="A0A671WGH6"/>
<feature type="region of interest" description="Disordered" evidence="13">
    <location>
        <begin position="507"/>
        <end position="537"/>
    </location>
</feature>
<dbReference type="GO" id="GO:0019894">
    <property type="term" value="F:kinesin binding"/>
    <property type="evidence" value="ECO:0007669"/>
    <property type="project" value="TreeGrafter"/>
</dbReference>
<dbReference type="PROSITE" id="PS50005">
    <property type="entry name" value="TPR"/>
    <property type="match status" value="2"/>
</dbReference>
<evidence type="ECO:0000256" key="8">
    <source>
        <dbReference type="ARBA" id="ARBA00023175"/>
    </source>
</evidence>